<dbReference type="SUPFAM" id="SSF51735">
    <property type="entry name" value="NAD(P)-binding Rossmann-fold domains"/>
    <property type="match status" value="1"/>
</dbReference>
<dbReference type="InterPro" id="IPR036291">
    <property type="entry name" value="NAD(P)-bd_dom_sf"/>
</dbReference>
<reference evidence="1 2" key="1">
    <citation type="submission" date="2022-09" db="EMBL/GenBank/DDBJ databases">
        <authorList>
            <person name="Kop L."/>
        </authorList>
    </citation>
    <scope>NUCLEOTIDE SEQUENCE [LARGE SCALE GENOMIC DNA]</scope>
    <source>
        <strain evidence="1 2">347</strain>
    </source>
</reference>
<evidence type="ECO:0000313" key="2">
    <source>
        <dbReference type="Proteomes" id="UP001157733"/>
    </source>
</evidence>
<accession>A0ABM9HA39</accession>
<dbReference type="PANTHER" id="PTHR43238">
    <property type="entry name" value="GDP-L-FUCOSE SYNTHASE"/>
    <property type="match status" value="1"/>
</dbReference>
<evidence type="ECO:0000313" key="1">
    <source>
        <dbReference type="EMBL" id="CAI2716981.1"/>
    </source>
</evidence>
<protein>
    <recommendedName>
        <fullName evidence="3">GDP-L-fucose synthase</fullName>
    </recommendedName>
</protein>
<name>A0ABM9HA39_9BACT</name>
<sequence length="96" mass="11037">MDDLARGCLFLMQHYNETDVIHFGSGVETSIAQLAKHIQRVVGWQGEIEFDITRPDGNPRRLLDSSRIHALGWEAKVPLADGLRITYDWCTRTRDR</sequence>
<dbReference type="Gene3D" id="3.40.50.720">
    <property type="entry name" value="NAD(P)-binding Rossmann-like Domain"/>
    <property type="match status" value="1"/>
</dbReference>
<keyword evidence="2" id="KW-1185">Reference proteome</keyword>
<organism evidence="1 2">
    <name type="scientific">Nitrospina watsonii</name>
    <dbReference type="NCBI Taxonomy" id="1323948"/>
    <lineage>
        <taxon>Bacteria</taxon>
        <taxon>Pseudomonadati</taxon>
        <taxon>Nitrospinota/Tectimicrobiota group</taxon>
        <taxon>Nitrospinota</taxon>
        <taxon>Nitrospinia</taxon>
        <taxon>Nitrospinales</taxon>
        <taxon>Nitrospinaceae</taxon>
        <taxon>Nitrospina</taxon>
    </lineage>
</organism>
<gene>
    <name evidence="1" type="ORF">NSPWAT_0122</name>
</gene>
<dbReference type="Proteomes" id="UP001157733">
    <property type="component" value="Chromosome"/>
</dbReference>
<dbReference type="Gene3D" id="3.90.25.10">
    <property type="entry name" value="UDP-galactose 4-epimerase, domain 1"/>
    <property type="match status" value="1"/>
</dbReference>
<evidence type="ECO:0008006" key="3">
    <source>
        <dbReference type="Google" id="ProtNLM"/>
    </source>
</evidence>
<proteinExistence type="predicted"/>
<dbReference type="RefSeq" id="WP_282009959.1">
    <property type="nucleotide sequence ID" value="NZ_OX336137.1"/>
</dbReference>
<dbReference type="PANTHER" id="PTHR43238:SF1">
    <property type="entry name" value="GDP-L-FUCOSE SYNTHASE"/>
    <property type="match status" value="1"/>
</dbReference>
<dbReference type="EMBL" id="OX336137">
    <property type="protein sequence ID" value="CAI2716981.1"/>
    <property type="molecule type" value="Genomic_DNA"/>
</dbReference>